<keyword evidence="3" id="KW-0378">Hydrolase</keyword>
<dbReference type="OrthoDB" id="660550at2759"/>
<dbReference type="Gene3D" id="2.40.70.10">
    <property type="entry name" value="Acid Proteases"/>
    <property type="match status" value="2"/>
</dbReference>
<dbReference type="PANTHER" id="PTHR47966:SF51">
    <property type="entry name" value="BETA-SITE APP-CLEAVING ENZYME, ISOFORM A-RELATED"/>
    <property type="match status" value="1"/>
</dbReference>
<comment type="similarity">
    <text evidence="1 3">Belongs to the peptidase A1 family.</text>
</comment>
<evidence type="ECO:0000313" key="5">
    <source>
        <dbReference type="EMBL" id="KIK34688.1"/>
    </source>
</evidence>
<sequence>MGRTKLKRRSSHQQQVLVTISLNTLSSSYLSLVSSTITSNTGLVLCNVIDRARELQAGRSSSINATNAAKIYTADVGVGSRATHCKLLTSGIWIGANKAYEKTSTSQDTGCKFSLRCGDGSSVSGEQYEDAVTLNSDLVIKNQSIGVTSTSSGLGSLVGVLGVGPADLTLGTVSHTGEVPTVMDNLYTQGTIGSEVFGMFFAPASSDDSSGELTFGGYDDSEITGDISYVPITSTNPASRSWGINQSISYGTTSILAETAGIVDTGSTFILIATDASSKYQSATGGTPDEATGLLKTSPDQYDQLSSLYFTTGDVTYDLTPNGQIWPRSLNSAIGSATDSIYLVVSSIGSPSGSGLDFVNGHCFLERFYSVYNTTNSRVGFATTEYTYATSN</sequence>
<reference evidence="5 6" key="1">
    <citation type="submission" date="2014-04" db="EMBL/GenBank/DDBJ databases">
        <authorList>
            <consortium name="DOE Joint Genome Institute"/>
            <person name="Kuo A."/>
            <person name="Ruytinx J."/>
            <person name="Rineau F."/>
            <person name="Colpaert J."/>
            <person name="Kohler A."/>
            <person name="Nagy L.G."/>
            <person name="Floudas D."/>
            <person name="Copeland A."/>
            <person name="Barry K.W."/>
            <person name="Cichocki N."/>
            <person name="Veneault-Fourrey C."/>
            <person name="LaButti K."/>
            <person name="Lindquist E.A."/>
            <person name="Lipzen A."/>
            <person name="Lundell T."/>
            <person name="Morin E."/>
            <person name="Murat C."/>
            <person name="Sun H."/>
            <person name="Tunlid A."/>
            <person name="Henrissat B."/>
            <person name="Grigoriev I.V."/>
            <person name="Hibbett D.S."/>
            <person name="Martin F."/>
            <person name="Nordberg H.P."/>
            <person name="Cantor M.N."/>
            <person name="Hua S.X."/>
        </authorList>
    </citation>
    <scope>NUCLEOTIDE SEQUENCE [LARGE SCALE GENOMIC DNA]</scope>
    <source>
        <strain evidence="5 6">UH-Slu-Lm8-n1</strain>
    </source>
</reference>
<dbReference type="PANTHER" id="PTHR47966">
    <property type="entry name" value="BETA-SITE APP-CLEAVING ENZYME, ISOFORM A-RELATED"/>
    <property type="match status" value="1"/>
</dbReference>
<evidence type="ECO:0000256" key="1">
    <source>
        <dbReference type="ARBA" id="ARBA00007447"/>
    </source>
</evidence>
<dbReference type="GO" id="GO:0006508">
    <property type="term" value="P:proteolysis"/>
    <property type="evidence" value="ECO:0007669"/>
    <property type="project" value="UniProtKB-KW"/>
</dbReference>
<evidence type="ECO:0000256" key="3">
    <source>
        <dbReference type="RuleBase" id="RU000454"/>
    </source>
</evidence>
<dbReference type="InParanoid" id="A0A0D0ARS4"/>
<dbReference type="InterPro" id="IPR034164">
    <property type="entry name" value="Pepsin-like_dom"/>
</dbReference>
<keyword evidence="6" id="KW-1185">Reference proteome</keyword>
<dbReference type="Pfam" id="PF00026">
    <property type="entry name" value="Asp"/>
    <property type="match status" value="1"/>
</dbReference>
<dbReference type="AlphaFoldDB" id="A0A0D0ARS4"/>
<proteinExistence type="inferred from homology"/>
<dbReference type="PROSITE" id="PS00141">
    <property type="entry name" value="ASP_PROTEASE"/>
    <property type="match status" value="1"/>
</dbReference>
<feature type="domain" description="Peptidase A1" evidence="4">
    <location>
        <begin position="70"/>
        <end position="382"/>
    </location>
</feature>
<dbReference type="CDD" id="cd05471">
    <property type="entry name" value="pepsin_like"/>
    <property type="match status" value="1"/>
</dbReference>
<keyword evidence="2 3" id="KW-0064">Aspartyl protease</keyword>
<organism evidence="5 6">
    <name type="scientific">Suillus luteus UH-Slu-Lm8-n1</name>
    <dbReference type="NCBI Taxonomy" id="930992"/>
    <lineage>
        <taxon>Eukaryota</taxon>
        <taxon>Fungi</taxon>
        <taxon>Dikarya</taxon>
        <taxon>Basidiomycota</taxon>
        <taxon>Agaricomycotina</taxon>
        <taxon>Agaricomycetes</taxon>
        <taxon>Agaricomycetidae</taxon>
        <taxon>Boletales</taxon>
        <taxon>Suillineae</taxon>
        <taxon>Suillaceae</taxon>
        <taxon>Suillus</taxon>
    </lineage>
</organism>
<gene>
    <name evidence="5" type="ORF">CY34DRAFT_26805</name>
</gene>
<keyword evidence="3" id="KW-0645">Protease</keyword>
<evidence type="ECO:0000313" key="6">
    <source>
        <dbReference type="Proteomes" id="UP000054485"/>
    </source>
</evidence>
<dbReference type="InterPro" id="IPR001969">
    <property type="entry name" value="Aspartic_peptidase_AS"/>
</dbReference>
<protein>
    <recommendedName>
        <fullName evidence="4">Peptidase A1 domain-containing protein</fullName>
    </recommendedName>
</protein>
<dbReference type="InterPro" id="IPR001461">
    <property type="entry name" value="Aspartic_peptidase_A1"/>
</dbReference>
<evidence type="ECO:0000256" key="2">
    <source>
        <dbReference type="ARBA" id="ARBA00022750"/>
    </source>
</evidence>
<evidence type="ECO:0000259" key="4">
    <source>
        <dbReference type="PROSITE" id="PS51767"/>
    </source>
</evidence>
<dbReference type="Proteomes" id="UP000054485">
    <property type="component" value="Unassembled WGS sequence"/>
</dbReference>
<dbReference type="GO" id="GO:0004190">
    <property type="term" value="F:aspartic-type endopeptidase activity"/>
    <property type="evidence" value="ECO:0007669"/>
    <property type="project" value="UniProtKB-KW"/>
</dbReference>
<dbReference type="STRING" id="930992.A0A0D0ARS4"/>
<name>A0A0D0ARS4_9AGAM</name>
<dbReference type="PRINTS" id="PR00792">
    <property type="entry name" value="PEPSIN"/>
</dbReference>
<dbReference type="PROSITE" id="PS51767">
    <property type="entry name" value="PEPTIDASE_A1"/>
    <property type="match status" value="1"/>
</dbReference>
<dbReference type="InterPro" id="IPR033121">
    <property type="entry name" value="PEPTIDASE_A1"/>
</dbReference>
<dbReference type="EMBL" id="KN835717">
    <property type="protein sequence ID" value="KIK34688.1"/>
    <property type="molecule type" value="Genomic_DNA"/>
</dbReference>
<reference evidence="6" key="2">
    <citation type="submission" date="2015-01" db="EMBL/GenBank/DDBJ databases">
        <title>Evolutionary Origins and Diversification of the Mycorrhizal Mutualists.</title>
        <authorList>
            <consortium name="DOE Joint Genome Institute"/>
            <consortium name="Mycorrhizal Genomics Consortium"/>
            <person name="Kohler A."/>
            <person name="Kuo A."/>
            <person name="Nagy L.G."/>
            <person name="Floudas D."/>
            <person name="Copeland A."/>
            <person name="Barry K.W."/>
            <person name="Cichocki N."/>
            <person name="Veneault-Fourrey C."/>
            <person name="LaButti K."/>
            <person name="Lindquist E.A."/>
            <person name="Lipzen A."/>
            <person name="Lundell T."/>
            <person name="Morin E."/>
            <person name="Murat C."/>
            <person name="Riley R."/>
            <person name="Ohm R."/>
            <person name="Sun H."/>
            <person name="Tunlid A."/>
            <person name="Henrissat B."/>
            <person name="Grigoriev I.V."/>
            <person name="Hibbett D.S."/>
            <person name="Martin F."/>
        </authorList>
    </citation>
    <scope>NUCLEOTIDE SEQUENCE [LARGE SCALE GENOMIC DNA]</scope>
    <source>
        <strain evidence="6">UH-Slu-Lm8-n1</strain>
    </source>
</reference>
<dbReference type="HOGENOM" id="CLU_038846_0_0_1"/>
<dbReference type="SUPFAM" id="SSF50630">
    <property type="entry name" value="Acid proteases"/>
    <property type="match status" value="1"/>
</dbReference>
<accession>A0A0D0ARS4</accession>
<dbReference type="InterPro" id="IPR021109">
    <property type="entry name" value="Peptidase_aspartic_dom_sf"/>
</dbReference>